<dbReference type="InterPro" id="IPR009636">
    <property type="entry name" value="SCAF"/>
</dbReference>
<protein>
    <submittedName>
        <fullName evidence="1">Phage scaffolding protein</fullName>
    </submittedName>
</protein>
<keyword evidence="2" id="KW-1185">Reference proteome</keyword>
<accession>A0ABW4J643</accession>
<gene>
    <name evidence="1" type="ORF">ACFQ5M_02380</name>
</gene>
<dbReference type="RefSeq" id="WP_125714049.1">
    <property type="nucleotide sequence ID" value="NZ_JBHTOP010000003.1"/>
</dbReference>
<proteinExistence type="predicted"/>
<name>A0ABW4J643_9LACO</name>
<dbReference type="Pfam" id="PF06810">
    <property type="entry name" value="Phage_scaffold"/>
    <property type="match status" value="1"/>
</dbReference>
<evidence type="ECO:0000313" key="1">
    <source>
        <dbReference type="EMBL" id="MFD1670940.1"/>
    </source>
</evidence>
<evidence type="ECO:0000313" key="2">
    <source>
        <dbReference type="Proteomes" id="UP001597267"/>
    </source>
</evidence>
<reference evidence="2" key="1">
    <citation type="journal article" date="2019" name="Int. J. Syst. Evol. Microbiol.">
        <title>The Global Catalogue of Microorganisms (GCM) 10K type strain sequencing project: providing services to taxonomists for standard genome sequencing and annotation.</title>
        <authorList>
            <consortium name="The Broad Institute Genomics Platform"/>
            <consortium name="The Broad Institute Genome Sequencing Center for Infectious Disease"/>
            <person name="Wu L."/>
            <person name="Ma J."/>
        </authorList>
    </citation>
    <scope>NUCLEOTIDE SEQUENCE [LARGE SCALE GENOMIC DNA]</scope>
    <source>
        <strain evidence="2">CCM 8896</strain>
    </source>
</reference>
<dbReference type="Proteomes" id="UP001597267">
    <property type="component" value="Unassembled WGS sequence"/>
</dbReference>
<organism evidence="1 2">
    <name type="scientific">Agrilactobacillus yilanensis</name>
    <dbReference type="NCBI Taxonomy" id="2485997"/>
    <lineage>
        <taxon>Bacteria</taxon>
        <taxon>Bacillati</taxon>
        <taxon>Bacillota</taxon>
        <taxon>Bacilli</taxon>
        <taxon>Lactobacillales</taxon>
        <taxon>Lactobacillaceae</taxon>
        <taxon>Agrilactobacillus</taxon>
    </lineage>
</organism>
<dbReference type="EMBL" id="JBHTOP010000003">
    <property type="protein sequence ID" value="MFD1670940.1"/>
    <property type="molecule type" value="Genomic_DNA"/>
</dbReference>
<sequence>MKRDALKTLGLTDEQINAVIETNGHDIENAKATGASEVATLKQENESLKTQITDRDKDLKGLQKQLKYNDDVSQQLTDLQSKYDADTQSLTEQLNTTKLNGALNNALTAAKVRNTKAIKGLLDMDSIKLNDKGELVGVNDQLDLLKKSNAYLFDMGTTQSGYNPAAGKSTTNYSANLAAEME</sequence>
<comment type="caution">
    <text evidence="1">The sequence shown here is derived from an EMBL/GenBank/DDBJ whole genome shotgun (WGS) entry which is preliminary data.</text>
</comment>